<accession>A0A8M1KSW3</accession>
<gene>
    <name evidence="3" type="primary">LOC122133413</name>
</gene>
<feature type="region of interest" description="Disordered" evidence="1">
    <location>
        <begin position="25"/>
        <end position="373"/>
    </location>
</feature>
<reference evidence="3" key="1">
    <citation type="submission" date="2025-08" db="UniProtKB">
        <authorList>
            <consortium name="RefSeq"/>
        </authorList>
    </citation>
    <scope>IDENTIFICATION</scope>
</reference>
<dbReference type="AlphaFoldDB" id="A0A8M1KSW3"/>
<feature type="compositionally biased region" description="Basic and acidic residues" evidence="1">
    <location>
        <begin position="361"/>
        <end position="373"/>
    </location>
</feature>
<dbReference type="GeneID" id="122133413"/>
<evidence type="ECO:0000313" key="3">
    <source>
        <dbReference type="RefSeq" id="XP_042565518.1"/>
    </source>
</evidence>
<feature type="compositionally biased region" description="Basic residues" evidence="1">
    <location>
        <begin position="121"/>
        <end position="137"/>
    </location>
</feature>
<keyword evidence="2" id="KW-1185">Reference proteome</keyword>
<feature type="compositionally biased region" description="Low complexity" evidence="1">
    <location>
        <begin position="256"/>
        <end position="270"/>
    </location>
</feature>
<protein>
    <submittedName>
        <fullName evidence="3">Tau-tubulin kinase 1-like</fullName>
    </submittedName>
</protein>
<organism evidence="2 3">
    <name type="scientific">Clupea harengus</name>
    <name type="common">Atlantic herring</name>
    <dbReference type="NCBI Taxonomy" id="7950"/>
    <lineage>
        <taxon>Eukaryota</taxon>
        <taxon>Metazoa</taxon>
        <taxon>Chordata</taxon>
        <taxon>Craniata</taxon>
        <taxon>Vertebrata</taxon>
        <taxon>Euteleostomi</taxon>
        <taxon>Actinopterygii</taxon>
        <taxon>Neopterygii</taxon>
        <taxon>Teleostei</taxon>
        <taxon>Clupei</taxon>
        <taxon>Clupeiformes</taxon>
        <taxon>Clupeoidei</taxon>
        <taxon>Clupeidae</taxon>
        <taxon>Clupea</taxon>
    </lineage>
</organism>
<evidence type="ECO:0000313" key="2">
    <source>
        <dbReference type="Proteomes" id="UP000515152"/>
    </source>
</evidence>
<feature type="compositionally biased region" description="Low complexity" evidence="1">
    <location>
        <begin position="213"/>
        <end position="228"/>
    </location>
</feature>
<sequence length="373" mass="39743">MPQAAVQSDPSILNAKEPMVLNVLEASAETDLETKPEEGAPCGQQDPDADQEEVCAVPATGTEREEELKEGACLDGETPPLIGAETKGEEIEASVPSSRQRRSRIPVPVSEEDSGSDRSSHRGHGSPHHLKTRRPHLARLVLERRQSRHRQPGPPSSPSLSATASEDDTHQSDESTRGARDRGRPRAAEGQRKSRIPRLVTPVRRPSSPPVATPAVSPHPQTTKATSSLRRRLRKASSMGGPSTRTQPCPSPAPQNRPLAAAGPALLRGNRSGGRGTSRASAASAASPASRSVSASPRSNASSRTDSPSPQHHRRQPPTSEGRRQPVAPRPTSTPPPKTRTHEPASHRNRPLPSAATPGRGKREGREGKPTGR</sequence>
<dbReference type="RefSeq" id="XP_042565518.1">
    <property type="nucleotide sequence ID" value="XM_042709584.1"/>
</dbReference>
<feature type="compositionally biased region" description="Basic and acidic residues" evidence="1">
    <location>
        <begin position="167"/>
        <end position="192"/>
    </location>
</feature>
<dbReference type="KEGG" id="char:122133413"/>
<name>A0A8M1KSW3_CLUHA</name>
<feature type="compositionally biased region" description="Low complexity" evidence="1">
    <location>
        <begin position="277"/>
        <end position="305"/>
    </location>
</feature>
<evidence type="ECO:0000256" key="1">
    <source>
        <dbReference type="SAM" id="MobiDB-lite"/>
    </source>
</evidence>
<proteinExistence type="predicted"/>
<dbReference type="Proteomes" id="UP000515152">
    <property type="component" value="Chromosome 13"/>
</dbReference>
<feature type="compositionally biased region" description="Basic and acidic residues" evidence="1">
    <location>
        <begin position="62"/>
        <end position="72"/>
    </location>
</feature>
<feature type="compositionally biased region" description="Pro residues" evidence="1">
    <location>
        <begin position="328"/>
        <end position="338"/>
    </location>
</feature>